<keyword evidence="2" id="KW-1185">Reference proteome</keyword>
<dbReference type="EMBL" id="LC553734">
    <property type="protein sequence ID" value="BCG44949.1"/>
    <property type="molecule type" value="Genomic_DNA"/>
</dbReference>
<evidence type="ECO:0000313" key="2">
    <source>
        <dbReference type="Proteomes" id="UP000505302"/>
    </source>
</evidence>
<dbReference type="RefSeq" id="YP_010672933.1">
    <property type="nucleotide sequence ID" value="NC_070981.1"/>
</dbReference>
<reference evidence="1 2" key="1">
    <citation type="submission" date="2020-06" db="EMBL/GenBank/DDBJ databases">
        <title>Complete Genome Sequence of the phage EK010 isolated from swine sewage.</title>
        <authorList>
            <person name="Shahin K."/>
            <person name="Bao H."/>
            <person name="Soleimani-Delfan A."/>
            <person name="Wang R."/>
        </authorList>
    </citation>
    <scope>NUCLEOTIDE SEQUENCE [LARGE SCALE GENOMIC DNA]</scope>
</reference>
<dbReference type="GeneID" id="77949223"/>
<name>A0A6J4EH38_9CAUD</name>
<proteinExistence type="predicted"/>
<organism evidence="1 2">
    <name type="scientific">Escherichia phage EK010</name>
    <dbReference type="NCBI Taxonomy" id="2742112"/>
    <lineage>
        <taxon>Viruses</taxon>
        <taxon>Duplodnaviria</taxon>
        <taxon>Heunggongvirae</taxon>
        <taxon>Uroviricota</taxon>
        <taxon>Caudoviricetes</taxon>
        <taxon>Mktvariviridae</taxon>
        <taxon>Gordonclarkvirinae</taxon>
        <taxon>Suseptimavirus</taxon>
        <taxon>Suseptimavirus EK010</taxon>
    </lineage>
</organism>
<accession>A0A6J4EH38</accession>
<protein>
    <submittedName>
        <fullName evidence="1">Uncharacterized protein</fullName>
    </submittedName>
</protein>
<dbReference type="KEGG" id="vg:77949223"/>
<dbReference type="Proteomes" id="UP000505302">
    <property type="component" value="Segment"/>
</dbReference>
<sequence>MKQSPSRKALRGIAFLLAGLLTFILPPLVMDQFMRELSEECFHK</sequence>
<evidence type="ECO:0000313" key="1">
    <source>
        <dbReference type="EMBL" id="BCG44949.1"/>
    </source>
</evidence>